<dbReference type="InterPro" id="IPR045499">
    <property type="entry name" value="DUF6492"/>
</dbReference>
<sequence>MHLVTITHSPELHALRLQARSIARFVEQDAATSVTVICNEPDFHAFRAGFEAEVLPEYGVHRTNLTLAHRSALAHPASWQHGWRSQQLLKMLAARHLPDGVMLVLDSKNHFIRPIGRESYVTDSGLLRVWQAQHRGHMEPYFRASMEAFDLPVEPHIDAWTPTVTPFPLPVEDVRGCLDALLARFGTDFFDRFLHWECRMTEFFLIGAHQIRTHGSLAARFAFGRPNSAILFRDKVEDANRFGAVMFAASQSHSLSFAIHHAALDHLSDEQRGAVASFWMGLGLVPDREDAEQFLRNPYSVAP</sequence>
<protein>
    <submittedName>
        <fullName evidence="1">Uncharacterized protein</fullName>
    </submittedName>
</protein>
<evidence type="ECO:0000313" key="1">
    <source>
        <dbReference type="EMBL" id="MBP0463167.1"/>
    </source>
</evidence>
<proteinExistence type="predicted"/>
<dbReference type="EMBL" id="JAGIYZ010000003">
    <property type="protein sequence ID" value="MBP0463167.1"/>
    <property type="molecule type" value="Genomic_DNA"/>
</dbReference>
<name>A0ABS4ARG8_9PROT</name>
<keyword evidence="2" id="KW-1185">Reference proteome</keyword>
<dbReference type="Pfam" id="PF20102">
    <property type="entry name" value="DUF6492"/>
    <property type="match status" value="1"/>
</dbReference>
<dbReference type="RefSeq" id="WP_209350567.1">
    <property type="nucleotide sequence ID" value="NZ_JAGIYZ010000003.1"/>
</dbReference>
<accession>A0ABS4ARG8</accession>
<reference evidence="1 2" key="1">
    <citation type="submission" date="2021-03" db="EMBL/GenBank/DDBJ databases">
        <authorList>
            <person name="So Y."/>
        </authorList>
    </citation>
    <scope>NUCLEOTIDE SEQUENCE [LARGE SCALE GENOMIC DNA]</scope>
    <source>
        <strain evidence="1 2">PWR1</strain>
    </source>
</reference>
<comment type="caution">
    <text evidence="1">The sequence shown here is derived from an EMBL/GenBank/DDBJ whole genome shotgun (WGS) entry which is preliminary data.</text>
</comment>
<organism evidence="1 2">
    <name type="scientific">Roseomonas nitratireducens</name>
    <dbReference type="NCBI Taxonomy" id="2820810"/>
    <lineage>
        <taxon>Bacteria</taxon>
        <taxon>Pseudomonadati</taxon>
        <taxon>Pseudomonadota</taxon>
        <taxon>Alphaproteobacteria</taxon>
        <taxon>Acetobacterales</taxon>
        <taxon>Roseomonadaceae</taxon>
        <taxon>Roseomonas</taxon>
    </lineage>
</organism>
<evidence type="ECO:0000313" key="2">
    <source>
        <dbReference type="Proteomes" id="UP000680815"/>
    </source>
</evidence>
<dbReference type="Proteomes" id="UP000680815">
    <property type="component" value="Unassembled WGS sequence"/>
</dbReference>
<gene>
    <name evidence="1" type="ORF">J5Y09_04530</name>
</gene>